<dbReference type="Pfam" id="PF09273">
    <property type="entry name" value="Rubis-subs-bind"/>
    <property type="match status" value="1"/>
</dbReference>
<dbReference type="Gene3D" id="3.90.1420.10">
    <property type="entry name" value="Rubisco LSMT, substrate-binding domain"/>
    <property type="match status" value="1"/>
</dbReference>
<keyword evidence="3" id="KW-0949">S-adenosyl-L-methionine</keyword>
<sequence length="465" mass="52057">MKRGAKTHLTLVLLVVANAFLLKSIVPSPAWVSLCGAKGLGPPRWKSVRYDSRRSDAELWPEMFDWVKSTGMDTSDIQVKVAATEDLAKGELGLITTAPLVAGDILAWAPTSLLLSKGKAVDLWGSLVEDLSDRLALILLLIQERFVHGSASKWQVYMQTLPRFDGDVSGPSFLWAEEELECLQGSDAYHAAFQMYNTIIDEYESLNRTLFSKNPDTFPPTTFTFENYLWGAANVASRAYGDDADGTHLCIAPLVDFLNHKAGALQLTRFGNGIVAYAHKHYEAGEQVWVSYGGKSNAQLLSQYGFVDPDNGQEAVYIRISDHLPASTSQLQLIGQLLNDEPQIAIFRLSRRPREWEPTLMPVLRILALDDQDLPKNAEDMIQRQQPELEASAYKVLQQAITRRKSEFPASLEEDKRTLEGLSKEAFSQKIERESLALRLRISEIELLELVEAYAMDQELREAQP</sequence>
<evidence type="ECO:0000313" key="7">
    <source>
        <dbReference type="EMBL" id="CAK9081433.1"/>
    </source>
</evidence>
<keyword evidence="8" id="KW-1185">Reference proteome</keyword>
<feature type="domain" description="Rubisco LSMT substrate-binding" evidence="5">
    <location>
        <begin position="344"/>
        <end position="444"/>
    </location>
</feature>
<gene>
    <name evidence="6" type="ORF">CCMP2556_LOCUS39795</name>
    <name evidence="7" type="ORF">CCMP2556_LOCUS39845</name>
</gene>
<dbReference type="Proteomes" id="UP001642484">
    <property type="component" value="Unassembled WGS sequence"/>
</dbReference>
<dbReference type="InterPro" id="IPR050600">
    <property type="entry name" value="SETD3_SETD6_MTase"/>
</dbReference>
<evidence type="ECO:0000256" key="3">
    <source>
        <dbReference type="ARBA" id="ARBA00022691"/>
    </source>
</evidence>
<dbReference type="PANTHER" id="PTHR13271">
    <property type="entry name" value="UNCHARACTERIZED PUTATIVE METHYLTRANSFERASE"/>
    <property type="match status" value="1"/>
</dbReference>
<dbReference type="InterPro" id="IPR036464">
    <property type="entry name" value="Rubisco_LSMT_subst-bd_sf"/>
</dbReference>
<protein>
    <recommendedName>
        <fullName evidence="5">Rubisco LSMT substrate-binding domain-containing protein</fullName>
    </recommendedName>
</protein>
<evidence type="ECO:0000256" key="1">
    <source>
        <dbReference type="ARBA" id="ARBA00022603"/>
    </source>
</evidence>
<dbReference type="EMBL" id="CAXAMN010023840">
    <property type="protein sequence ID" value="CAK9081433.1"/>
    <property type="molecule type" value="Genomic_DNA"/>
</dbReference>
<evidence type="ECO:0000256" key="4">
    <source>
        <dbReference type="SAM" id="SignalP"/>
    </source>
</evidence>
<dbReference type="EMBL" id="CAXAMN010023829">
    <property type="protein sequence ID" value="CAK9081314.1"/>
    <property type="molecule type" value="Genomic_DNA"/>
</dbReference>
<accession>A0ABP0PZD1</accession>
<keyword evidence="1" id="KW-0489">Methyltransferase</keyword>
<dbReference type="Gene3D" id="3.90.1410.10">
    <property type="entry name" value="set domain protein methyltransferase, domain 1"/>
    <property type="match status" value="1"/>
</dbReference>
<keyword evidence="4" id="KW-0732">Signal</keyword>
<reference evidence="6 8" key="1">
    <citation type="submission" date="2024-02" db="EMBL/GenBank/DDBJ databases">
        <authorList>
            <person name="Chen Y."/>
            <person name="Shah S."/>
            <person name="Dougan E. K."/>
            <person name="Thang M."/>
            <person name="Chan C."/>
        </authorList>
    </citation>
    <scope>NUCLEOTIDE SEQUENCE [LARGE SCALE GENOMIC DNA]</scope>
</reference>
<dbReference type="PANTHER" id="PTHR13271:SF151">
    <property type="entry name" value="SET DOMAIN-CONTAINING PROTEIN 4"/>
    <property type="match status" value="1"/>
</dbReference>
<comment type="caution">
    <text evidence="6">The sequence shown here is derived from an EMBL/GenBank/DDBJ whole genome shotgun (WGS) entry which is preliminary data.</text>
</comment>
<evidence type="ECO:0000259" key="5">
    <source>
        <dbReference type="Pfam" id="PF09273"/>
    </source>
</evidence>
<dbReference type="InterPro" id="IPR046341">
    <property type="entry name" value="SET_dom_sf"/>
</dbReference>
<name>A0ABP0PZD1_9DINO</name>
<organism evidence="6 8">
    <name type="scientific">Durusdinium trenchii</name>
    <dbReference type="NCBI Taxonomy" id="1381693"/>
    <lineage>
        <taxon>Eukaryota</taxon>
        <taxon>Sar</taxon>
        <taxon>Alveolata</taxon>
        <taxon>Dinophyceae</taxon>
        <taxon>Suessiales</taxon>
        <taxon>Symbiodiniaceae</taxon>
        <taxon>Durusdinium</taxon>
    </lineage>
</organism>
<feature type="signal peptide" evidence="4">
    <location>
        <begin position="1"/>
        <end position="19"/>
    </location>
</feature>
<evidence type="ECO:0000256" key="2">
    <source>
        <dbReference type="ARBA" id="ARBA00022679"/>
    </source>
</evidence>
<feature type="chain" id="PRO_5045029452" description="Rubisco LSMT substrate-binding domain-containing protein" evidence="4">
    <location>
        <begin position="20"/>
        <end position="465"/>
    </location>
</feature>
<dbReference type="SUPFAM" id="SSF82199">
    <property type="entry name" value="SET domain"/>
    <property type="match status" value="1"/>
</dbReference>
<dbReference type="InterPro" id="IPR015353">
    <property type="entry name" value="Rubisco_LSMT_subst-bd"/>
</dbReference>
<evidence type="ECO:0000313" key="8">
    <source>
        <dbReference type="Proteomes" id="UP001642484"/>
    </source>
</evidence>
<proteinExistence type="predicted"/>
<dbReference type="SUPFAM" id="SSF81822">
    <property type="entry name" value="RuBisCo LSMT C-terminal, substrate-binding domain"/>
    <property type="match status" value="1"/>
</dbReference>
<keyword evidence="2" id="KW-0808">Transferase</keyword>
<evidence type="ECO:0000313" key="6">
    <source>
        <dbReference type="EMBL" id="CAK9081314.1"/>
    </source>
</evidence>